<evidence type="ECO:0000259" key="5">
    <source>
        <dbReference type="Pfam" id="PF02668"/>
    </source>
</evidence>
<reference evidence="6" key="1">
    <citation type="submission" date="2022-06" db="EMBL/GenBank/DDBJ databases">
        <title>Complete genome sequence of Streptomyces nigrescens HEK616.</title>
        <authorList>
            <person name="Asamizu S."/>
            <person name="Onaka H."/>
        </authorList>
    </citation>
    <scope>NUCLEOTIDE SEQUENCE</scope>
    <source>
        <strain evidence="6">HEK616</strain>
    </source>
</reference>
<comment type="cofactor">
    <cofactor evidence="1">
        <name>Fe(2+)</name>
        <dbReference type="ChEBI" id="CHEBI:29033"/>
    </cofactor>
</comment>
<dbReference type="Pfam" id="PF02668">
    <property type="entry name" value="TauD"/>
    <property type="match status" value="1"/>
</dbReference>
<evidence type="ECO:0000256" key="3">
    <source>
        <dbReference type="ARBA" id="ARBA00023004"/>
    </source>
</evidence>
<gene>
    <name evidence="6" type="primary">ambC</name>
    <name evidence="6" type="ORF">HEK616_51430</name>
</gene>
<evidence type="ECO:0000256" key="1">
    <source>
        <dbReference type="ARBA" id="ARBA00001954"/>
    </source>
</evidence>
<proteinExistence type="predicted"/>
<keyword evidence="3" id="KW-0408">Iron</keyword>
<dbReference type="InterPro" id="IPR042098">
    <property type="entry name" value="TauD-like_sf"/>
</dbReference>
<accession>A0ABN6R119</accession>
<keyword evidence="7" id="KW-1185">Reference proteome</keyword>
<evidence type="ECO:0000256" key="4">
    <source>
        <dbReference type="ARBA" id="ARBA00023194"/>
    </source>
</evidence>
<dbReference type="PANTHER" id="PTHR10696">
    <property type="entry name" value="GAMMA-BUTYROBETAINE HYDROXYLASE-RELATED"/>
    <property type="match status" value="1"/>
</dbReference>
<name>A0ABN6R119_STRNI</name>
<dbReference type="PANTHER" id="PTHR10696:SF56">
    <property type="entry name" value="TAUD_TFDA-LIKE DOMAIN-CONTAINING PROTEIN"/>
    <property type="match status" value="1"/>
</dbReference>
<evidence type="ECO:0000256" key="2">
    <source>
        <dbReference type="ARBA" id="ARBA00023002"/>
    </source>
</evidence>
<dbReference type="SUPFAM" id="SSF51197">
    <property type="entry name" value="Clavaminate synthase-like"/>
    <property type="match status" value="1"/>
</dbReference>
<dbReference type="Proteomes" id="UP001059597">
    <property type="component" value="Chromosome"/>
</dbReference>
<dbReference type="InterPro" id="IPR003819">
    <property type="entry name" value="TauD/TfdA-like"/>
</dbReference>
<evidence type="ECO:0000313" key="7">
    <source>
        <dbReference type="Proteomes" id="UP001059597"/>
    </source>
</evidence>
<feature type="domain" description="TauD/TfdA-like" evidence="5">
    <location>
        <begin position="38"/>
        <end position="320"/>
    </location>
</feature>
<dbReference type="Gene3D" id="3.60.130.10">
    <property type="entry name" value="Clavaminate synthase-like"/>
    <property type="match status" value="1"/>
</dbReference>
<keyword evidence="4" id="KW-0045">Antibiotic biosynthesis</keyword>
<dbReference type="EMBL" id="AP026073">
    <property type="protein sequence ID" value="BDM71656.1"/>
    <property type="molecule type" value="Genomic_DNA"/>
</dbReference>
<organism evidence="6 7">
    <name type="scientific">Streptomyces nigrescens</name>
    <dbReference type="NCBI Taxonomy" id="1920"/>
    <lineage>
        <taxon>Bacteria</taxon>
        <taxon>Bacillati</taxon>
        <taxon>Actinomycetota</taxon>
        <taxon>Actinomycetes</taxon>
        <taxon>Kitasatosporales</taxon>
        <taxon>Streptomycetaceae</taxon>
        <taxon>Streptomyces</taxon>
    </lineage>
</organism>
<dbReference type="InterPro" id="IPR050411">
    <property type="entry name" value="AlphaKG_dependent_hydroxylases"/>
</dbReference>
<sequence>MLNVRPANLPDSPSLAWELAPGKPALARIPGLADMAAARAWLATARPELTRALHTHGAVCLRGLPLAEVGDVAAVRDVLIPEATPYREKATPRSDFGQGVYSSTDLPASQRIHMHNENSYTLTFPGLLLFACLTAPEEGGATPVADCRKVLDRIPAPLVAKMRQTGWLLRRSYSDHISTDWRSAFGSDDRAAVERYCADNLIAHAWQEDGNLRTGQVRPGVVSHPVTGDEVWFNHLVFWNEWSLDEELREILLDEFGPDGLPFRTAFGDGSPLTREDLAAIQAAYDAATVREPWQPGDLLLVDNILTAHGRDPFRGDRRIAVSMGAPVELAACRPTVPPAAAFG</sequence>
<keyword evidence="2" id="KW-0560">Oxidoreductase</keyword>
<evidence type="ECO:0000313" key="6">
    <source>
        <dbReference type="EMBL" id="BDM71656.1"/>
    </source>
</evidence>
<protein>
    <submittedName>
        <fullName evidence="6">Protein AmbC</fullName>
    </submittedName>
</protein>